<dbReference type="EMBL" id="KZ679148">
    <property type="protein sequence ID" value="PTB71475.1"/>
    <property type="molecule type" value="Genomic_DNA"/>
</dbReference>
<organism evidence="1 2">
    <name type="scientific">Trichoderma longibrachiatum ATCC 18648</name>
    <dbReference type="NCBI Taxonomy" id="983965"/>
    <lineage>
        <taxon>Eukaryota</taxon>
        <taxon>Fungi</taxon>
        <taxon>Dikarya</taxon>
        <taxon>Ascomycota</taxon>
        <taxon>Pezizomycotina</taxon>
        <taxon>Sordariomycetes</taxon>
        <taxon>Hypocreomycetidae</taxon>
        <taxon>Hypocreales</taxon>
        <taxon>Hypocreaceae</taxon>
        <taxon>Trichoderma</taxon>
    </lineage>
</organism>
<reference evidence="1 2" key="1">
    <citation type="submission" date="2016-07" db="EMBL/GenBank/DDBJ databases">
        <title>Multiple horizontal gene transfer events from other fungi enriched the ability of initially mycotrophic Trichoderma (Ascomycota) to feed on dead plant biomass.</title>
        <authorList>
            <consortium name="DOE Joint Genome Institute"/>
            <person name="Aerts A."/>
            <person name="Atanasova L."/>
            <person name="Chenthamara K."/>
            <person name="Zhang J."/>
            <person name="Grujic M."/>
            <person name="Henrissat B."/>
            <person name="Kuo A."/>
            <person name="Salamov A."/>
            <person name="Lipzen A."/>
            <person name="Labutti K."/>
            <person name="Barry K."/>
            <person name="Miao Y."/>
            <person name="Rahimi M.J."/>
            <person name="Shen Q."/>
            <person name="Grigoriev I.V."/>
            <person name="Kubicek C.P."/>
            <person name="Druzhinina I.S."/>
        </authorList>
    </citation>
    <scope>NUCLEOTIDE SEQUENCE [LARGE SCALE GENOMIC DNA]</scope>
    <source>
        <strain evidence="1 2">ATCC 18648</strain>
    </source>
</reference>
<gene>
    <name evidence="1" type="ORF">M440DRAFT_214231</name>
</gene>
<dbReference type="AlphaFoldDB" id="A0A2T4BQB6"/>
<sequence length="181" mass="19786">MAQLMGVRRRPYQNQPGAAPTVQKARYDALQIPFAFPMALTAMHLGNHENIITLKPRRLQILFRYPDGSIVLGGMHGACSRNRSAESGPLRLPFLLVPDTRASPFQWCLVWHWPCVALSVPENPILACIFVPWTLLSRAAPQAGVAHAHVHWNIGDHVGAQQPGQVGLVSNAVQVAAAEVP</sequence>
<protein>
    <submittedName>
        <fullName evidence="1">Uncharacterized protein</fullName>
    </submittedName>
</protein>
<keyword evidence="2" id="KW-1185">Reference proteome</keyword>
<proteinExistence type="predicted"/>
<evidence type="ECO:0000313" key="1">
    <source>
        <dbReference type="EMBL" id="PTB71475.1"/>
    </source>
</evidence>
<accession>A0A2T4BQB6</accession>
<dbReference type="Proteomes" id="UP000240760">
    <property type="component" value="Unassembled WGS sequence"/>
</dbReference>
<name>A0A2T4BQB6_TRILO</name>
<evidence type="ECO:0000313" key="2">
    <source>
        <dbReference type="Proteomes" id="UP000240760"/>
    </source>
</evidence>